<feature type="transmembrane region" description="Helical" evidence="10">
    <location>
        <begin position="827"/>
        <end position="845"/>
    </location>
</feature>
<keyword evidence="15" id="KW-1185">Reference proteome</keyword>
<dbReference type="InterPro" id="IPR013149">
    <property type="entry name" value="ADH-like_C"/>
</dbReference>
<evidence type="ECO:0000313" key="14">
    <source>
        <dbReference type="EnsemblPlants" id="OMERI02G24820.2"/>
    </source>
</evidence>
<keyword evidence="7" id="KW-0520">NAD</keyword>
<proteinExistence type="inferred from homology"/>
<dbReference type="InterPro" id="IPR011032">
    <property type="entry name" value="GroES-like_sf"/>
</dbReference>
<keyword evidence="5 8" id="KW-0862">Zinc</keyword>
<protein>
    <recommendedName>
        <fullName evidence="16">Enoyl reductase (ER) domain-containing protein</fullName>
    </recommendedName>
</protein>
<evidence type="ECO:0000313" key="15">
    <source>
        <dbReference type="Proteomes" id="UP000008021"/>
    </source>
</evidence>
<feature type="region of interest" description="Disordered" evidence="9">
    <location>
        <begin position="116"/>
        <end position="152"/>
    </location>
</feature>
<feature type="transmembrane region" description="Helical" evidence="10">
    <location>
        <begin position="910"/>
        <end position="939"/>
    </location>
</feature>
<dbReference type="InterPro" id="IPR006927">
    <property type="entry name" value="DUF639"/>
</dbReference>
<dbReference type="STRING" id="40149.A0A0E0CNW4"/>
<dbReference type="InterPro" id="IPR058941">
    <property type="entry name" value="HTH_AT3G52170-like"/>
</dbReference>
<sequence>MQASARLYSAAASKRVIAGVSSTISRSCHRTCRWKSHAAPLSAQEAPKGPKRMTKQERRVKIEKFVEEYKASNDGKFPTMTTVRQHVGGGHYTVREIVQELEYNQRMLQLDQSKAAELPETAEHSEHLKPKDVHGNAQFNSESFSGNQDTDDLHLSQKIAATSTEIIDKTETWRLEESQMTSGTSHYSRETEAVKQDLHTADSLQGANESIKSCQTESDSIKNEVSISLGLDTKSDPTDLELGESKSDKIELNSTAREENPEVEPKTGVLRVFVAFKRKIWSARAPSAMGIVETWMREKPIRTFLAQLSTRRAAAAAAALLASSSAAAAVLALATETLQQNFEVDYPDSCKESNTYAKEFLEYCCHKALHEVTTRPDHLADKNLRRLMFDMMLAWEHPGAVVEDELPENHSALRTTVDIEDDDEGSIFYANSTRLAVQVNDKKTVGLGAFARIAPSCPIIADLVTVHNLFDALTCSSGGRLHFFVFDKYIKSLDKVFRSVKGIMQSPLALSFHLDAGECILAMDGDRPIHPVFQHIGISAWPGRLILTTHALYFQSIKVGYGDKIVIKRDFTGPLGVRLFDKAVMYKSSTLTEPVYFDFPELGGPSRRDYWLAITREVNKFIRKFNLENVQRAEALSKAILGILRYSAVKEAFHISPSHFKTTLTFSLAEKLPKGDMVLKALYDNYFQLLDTSLSHLVTESPVDNRLQNHSLPFSLYALSRMGFILLKRKDEAQSEISFCAVCFGVTKSLEAALEESICYSERIDAARATIDQVKVEGVDANLALMQELLFPFIQVVKLIYSLTKWEDPLKSFLFLAFTLYVIQRGFIAYMLPSFFLAFAVVMLWHKYNGREQLLGVLEVRTPPSKNPVEQILTLQDAISKLEETLQYVNIVLLKFRAVLFAAVPKTTEMVAVAFLAASAFLVFVPWRHLLLIAVLEVYTREMPLRKQNTEKFRRRIREWWARIPAAPWYEAAREPAGMAAASSPAAAITCRAAVAWAPGQALVMEEVEVAPPEAMEIRVKVVSTSICRSDVTQWQSTAQTDLFPRIFGHEASGVVESVGEGVTEFEVGDHVLTVFIGECMSCKHCVSGKSNMCQKLGLERKGVMHNDQKTRFSIRGKPVYHYCAVSSFSEYTVVHSGCAVKVGPTVPMDRICLLSCGVSAGLGAAWKVADISKGSSVVIFGLGTVGLSVAQGAKLRGASIIIGVDTNPEKQEKGKAFGVTDFINPEELNEPVQQVVKRLTNGGADYSFECVGDTGVVSTALQSCSDGWGLTVTLGVPKAKPEVSAHYALLLSGRTLKGSLFGGWRPKSDLPLLVDKYANKEIQVDDLVTHDLSFNDINKALELMLENKPRSIFFQSFLLQMNHVKLNDSPSTSPTRPFPFLTPLAPVDGDRAARFLPPLSTPNPKRPSPSASLLAVSPWHSPRLPRVRRRRRRSAVASYSGREEEGKAIAMAAARVSRCHAVPTSSSHIRLLLPGSPTTRATSPSSPAWVTCQTQFILHTRSMIPT</sequence>
<evidence type="ECO:0000256" key="6">
    <source>
        <dbReference type="ARBA" id="ARBA00023002"/>
    </source>
</evidence>
<feature type="compositionally biased region" description="Polar residues" evidence="9">
    <location>
        <begin position="137"/>
        <end position="148"/>
    </location>
</feature>
<dbReference type="Gramene" id="OMERI02G24820.2">
    <property type="protein sequence ID" value="OMERI02G24820.2"/>
    <property type="gene ID" value="OMERI02G24820"/>
</dbReference>
<dbReference type="Pfam" id="PF08240">
    <property type="entry name" value="ADH_N"/>
    <property type="match status" value="1"/>
</dbReference>
<dbReference type="PANTHER" id="PTHR31860">
    <property type="entry name" value="HEAT-INDUCIBLE TRANSCRIPTION REPRESSOR (DUF639)-RELATED"/>
    <property type="match status" value="1"/>
</dbReference>
<evidence type="ECO:0000256" key="4">
    <source>
        <dbReference type="ARBA" id="ARBA00022723"/>
    </source>
</evidence>
<evidence type="ECO:0000259" key="11">
    <source>
        <dbReference type="Pfam" id="PF00107"/>
    </source>
</evidence>
<dbReference type="FunFam" id="3.40.50.720:FF:000003">
    <property type="entry name" value="S-(hydroxymethyl)glutathione dehydrogenase"/>
    <property type="match status" value="1"/>
</dbReference>
<dbReference type="GO" id="GO:0008270">
    <property type="term" value="F:zinc ion binding"/>
    <property type="evidence" value="ECO:0007669"/>
    <property type="project" value="InterPro"/>
</dbReference>
<feature type="region of interest" description="Disordered" evidence="9">
    <location>
        <begin position="174"/>
        <end position="194"/>
    </location>
</feature>
<dbReference type="PROSITE" id="PS00059">
    <property type="entry name" value="ADH_ZINC"/>
    <property type="match status" value="1"/>
</dbReference>
<dbReference type="SUPFAM" id="SSF51735">
    <property type="entry name" value="NAD(P)-binding Rossmann-fold domains"/>
    <property type="match status" value="1"/>
</dbReference>
<feature type="domain" description="Alcohol dehydrogenase-like N-terminal" evidence="12">
    <location>
        <begin position="1016"/>
        <end position="1142"/>
    </location>
</feature>
<evidence type="ECO:0000256" key="3">
    <source>
        <dbReference type="ARBA" id="ARBA00011738"/>
    </source>
</evidence>
<name>A0A0E0CNW4_9ORYZ</name>
<dbReference type="Pfam" id="PF25896">
    <property type="entry name" value="HTH_AT3G52170"/>
    <property type="match status" value="1"/>
</dbReference>
<feature type="compositionally biased region" description="Basic and acidic residues" evidence="9">
    <location>
        <begin position="233"/>
        <end position="263"/>
    </location>
</feature>
<evidence type="ECO:0000256" key="10">
    <source>
        <dbReference type="SAM" id="Phobius"/>
    </source>
</evidence>
<evidence type="ECO:0000256" key="1">
    <source>
        <dbReference type="ARBA" id="ARBA00001947"/>
    </source>
</evidence>
<feature type="domain" description="Alcohol dehydrogenase-like C-terminal" evidence="11">
    <location>
        <begin position="1186"/>
        <end position="1316"/>
    </location>
</feature>
<keyword evidence="10" id="KW-0472">Membrane</keyword>
<dbReference type="InterPro" id="IPR013154">
    <property type="entry name" value="ADH-like_N"/>
</dbReference>
<evidence type="ECO:0000259" key="12">
    <source>
        <dbReference type="Pfam" id="PF08240"/>
    </source>
</evidence>
<keyword evidence="10" id="KW-1133">Transmembrane helix</keyword>
<reference evidence="14" key="1">
    <citation type="submission" date="2015-04" db="UniProtKB">
        <authorList>
            <consortium name="EnsemblPlants"/>
        </authorList>
    </citation>
    <scope>IDENTIFICATION</scope>
</reference>
<keyword evidence="6" id="KW-0560">Oxidoreductase</keyword>
<comment type="similarity">
    <text evidence="2">Belongs to the zinc-containing alcohol dehydrogenase family. Class-III subfamily.</text>
</comment>
<dbReference type="InterPro" id="IPR002328">
    <property type="entry name" value="ADH_Zn_CS"/>
</dbReference>
<organism evidence="14">
    <name type="scientific">Oryza meridionalis</name>
    <dbReference type="NCBI Taxonomy" id="40149"/>
    <lineage>
        <taxon>Eukaryota</taxon>
        <taxon>Viridiplantae</taxon>
        <taxon>Streptophyta</taxon>
        <taxon>Embryophyta</taxon>
        <taxon>Tracheophyta</taxon>
        <taxon>Spermatophyta</taxon>
        <taxon>Magnoliopsida</taxon>
        <taxon>Liliopsida</taxon>
        <taxon>Poales</taxon>
        <taxon>Poaceae</taxon>
        <taxon>BOP clade</taxon>
        <taxon>Oryzoideae</taxon>
        <taxon>Oryzeae</taxon>
        <taxon>Oryzinae</taxon>
        <taxon>Oryza</taxon>
    </lineage>
</organism>
<evidence type="ECO:0000256" key="7">
    <source>
        <dbReference type="ARBA" id="ARBA00023027"/>
    </source>
</evidence>
<feature type="region of interest" description="Disordered" evidence="9">
    <location>
        <begin position="1393"/>
        <end position="1416"/>
    </location>
</feature>
<evidence type="ECO:0000256" key="9">
    <source>
        <dbReference type="SAM" id="MobiDB-lite"/>
    </source>
</evidence>
<dbReference type="PANTHER" id="PTHR31860:SF4">
    <property type="entry name" value="OS02G0637800 PROTEIN"/>
    <property type="match status" value="1"/>
</dbReference>
<feature type="compositionally biased region" description="Basic and acidic residues" evidence="9">
    <location>
        <begin position="121"/>
        <end position="134"/>
    </location>
</feature>
<feature type="domain" description="AT3G52170-like helix-turn-helix" evidence="13">
    <location>
        <begin position="54"/>
        <end position="103"/>
    </location>
</feature>
<dbReference type="FunFam" id="3.90.180.10:FF:000007">
    <property type="entry name" value="Alcohol dehydrogenase 6"/>
    <property type="match status" value="1"/>
</dbReference>
<reference evidence="14" key="2">
    <citation type="submission" date="2018-05" db="EMBL/GenBank/DDBJ databases">
        <title>OmerRS3 (Oryza meridionalis Reference Sequence Version 3).</title>
        <authorList>
            <person name="Zhang J."/>
            <person name="Kudrna D."/>
            <person name="Lee S."/>
            <person name="Talag J."/>
            <person name="Welchert J."/>
            <person name="Wing R.A."/>
        </authorList>
    </citation>
    <scope>NUCLEOTIDE SEQUENCE [LARGE SCALE GENOMIC DNA]</scope>
    <source>
        <strain evidence="14">cv. OR44</strain>
    </source>
</reference>
<dbReference type="Gene3D" id="3.40.50.720">
    <property type="entry name" value="NAD(P)-binding Rossmann-like Domain"/>
    <property type="match status" value="1"/>
</dbReference>
<feature type="region of interest" description="Disordered" evidence="9">
    <location>
        <begin position="230"/>
        <end position="263"/>
    </location>
</feature>
<evidence type="ECO:0000256" key="2">
    <source>
        <dbReference type="ARBA" id="ARBA00010902"/>
    </source>
</evidence>
<accession>A0A0E0CNW4</accession>
<dbReference type="Gene3D" id="3.90.180.10">
    <property type="entry name" value="Medium-chain alcohol dehydrogenases, catalytic domain"/>
    <property type="match status" value="1"/>
</dbReference>
<dbReference type="SUPFAM" id="SSF50129">
    <property type="entry name" value="GroES-like"/>
    <property type="match status" value="2"/>
</dbReference>
<evidence type="ECO:0000256" key="8">
    <source>
        <dbReference type="RuleBase" id="RU361277"/>
    </source>
</evidence>
<evidence type="ECO:0000256" key="5">
    <source>
        <dbReference type="ARBA" id="ARBA00022833"/>
    </source>
</evidence>
<evidence type="ECO:0008006" key="16">
    <source>
        <dbReference type="Google" id="ProtNLM"/>
    </source>
</evidence>
<dbReference type="Pfam" id="PF04842">
    <property type="entry name" value="DUF639"/>
    <property type="match status" value="1"/>
</dbReference>
<dbReference type="Pfam" id="PF00107">
    <property type="entry name" value="ADH_zinc_N"/>
    <property type="match status" value="1"/>
</dbReference>
<dbReference type="EnsemblPlants" id="OMERI02G24820.2">
    <property type="protein sequence ID" value="OMERI02G24820.2"/>
    <property type="gene ID" value="OMERI02G24820"/>
</dbReference>
<dbReference type="InterPro" id="IPR036291">
    <property type="entry name" value="NAD(P)-bd_dom_sf"/>
</dbReference>
<comment type="cofactor">
    <cofactor evidence="1 8">
        <name>Zn(2+)</name>
        <dbReference type="ChEBI" id="CHEBI:29105"/>
    </cofactor>
</comment>
<keyword evidence="4 8" id="KW-0479">Metal-binding</keyword>
<comment type="subunit">
    <text evidence="3">Homodimer.</text>
</comment>
<dbReference type="CDD" id="cd08301">
    <property type="entry name" value="alcohol_DH_plants"/>
    <property type="match status" value="1"/>
</dbReference>
<keyword evidence="10" id="KW-0812">Transmembrane</keyword>
<dbReference type="Proteomes" id="UP000008021">
    <property type="component" value="Chromosome 2"/>
</dbReference>
<dbReference type="GO" id="GO:0016491">
    <property type="term" value="F:oxidoreductase activity"/>
    <property type="evidence" value="ECO:0007669"/>
    <property type="project" value="UniProtKB-KW"/>
</dbReference>
<evidence type="ECO:0000259" key="13">
    <source>
        <dbReference type="Pfam" id="PF25896"/>
    </source>
</evidence>